<evidence type="ECO:0000256" key="1">
    <source>
        <dbReference type="SAM" id="Phobius"/>
    </source>
</evidence>
<keyword evidence="1" id="KW-0472">Membrane</keyword>
<proteinExistence type="predicted"/>
<keyword evidence="3" id="KW-1185">Reference proteome</keyword>
<reference evidence="2 3" key="1">
    <citation type="submission" date="2014-11" db="EMBL/GenBank/DDBJ databases">
        <title>Complete Genome Sequence of Pseudoalteromonas sp. Strain OCN003 Isolated from Kaneohe Bay, Oahu, Hawaii.</title>
        <authorList>
            <person name="Beurmann S."/>
            <person name="Videau P."/>
            <person name="Ushijima B."/>
            <person name="Smith A.M."/>
            <person name="Aeby G.S."/>
            <person name="Callahan S.M."/>
            <person name="Belcaid M."/>
        </authorList>
    </citation>
    <scope>NUCLEOTIDE SEQUENCE [LARGE SCALE GENOMIC DNA]</scope>
    <source>
        <strain evidence="2 3">OCN003</strain>
    </source>
</reference>
<dbReference type="AlphaFoldDB" id="A0A0A7EKV8"/>
<accession>A0A0A7EKV8</accession>
<dbReference type="HOGENOM" id="CLU_153657_0_0_6"/>
<keyword evidence="1" id="KW-1133">Transmembrane helix</keyword>
<dbReference type="KEGG" id="pseo:OM33_20030"/>
<name>A0A0A7EKV8_9GAMM</name>
<keyword evidence="1" id="KW-0812">Transmembrane</keyword>
<evidence type="ECO:0000313" key="2">
    <source>
        <dbReference type="EMBL" id="AIY67330.1"/>
    </source>
</evidence>
<dbReference type="STRING" id="1348114.OM33_20030"/>
<feature type="transmembrane region" description="Helical" evidence="1">
    <location>
        <begin position="99"/>
        <end position="117"/>
    </location>
</feature>
<dbReference type="Proteomes" id="UP000030341">
    <property type="component" value="Chromosome 2"/>
</dbReference>
<evidence type="ECO:0000313" key="3">
    <source>
        <dbReference type="Proteomes" id="UP000030341"/>
    </source>
</evidence>
<dbReference type="eggNOG" id="ENOG5030IA2">
    <property type="taxonomic scope" value="Bacteria"/>
</dbReference>
<feature type="transmembrane region" description="Helical" evidence="1">
    <location>
        <begin position="58"/>
        <end position="87"/>
    </location>
</feature>
<dbReference type="OrthoDB" id="6333271at2"/>
<protein>
    <submittedName>
        <fullName evidence="2">Uncharacterized protein</fullName>
    </submittedName>
</protein>
<feature type="transmembrane region" description="Helical" evidence="1">
    <location>
        <begin position="29"/>
        <end position="46"/>
    </location>
</feature>
<gene>
    <name evidence="2" type="ORF">OM33_20030</name>
</gene>
<dbReference type="EMBL" id="CP009889">
    <property type="protein sequence ID" value="AIY67330.1"/>
    <property type="molecule type" value="Genomic_DNA"/>
</dbReference>
<sequence length="121" mass="13004">MNAFIPLIYSLFLLGSVSCYLLHAIFDIPIVLAATIPALISSFIPFKNDYKHHPIAAIYTGCFAGMCSVSTVSSAWEFIFIGAIGTVLYVKSINLFEGFGGRLGGIAFTCSALFVLLKGLL</sequence>
<organism evidence="2 3">
    <name type="scientific">Pseudoalteromonas piratica</name>
    <dbReference type="NCBI Taxonomy" id="1348114"/>
    <lineage>
        <taxon>Bacteria</taxon>
        <taxon>Pseudomonadati</taxon>
        <taxon>Pseudomonadota</taxon>
        <taxon>Gammaproteobacteria</taxon>
        <taxon>Alteromonadales</taxon>
        <taxon>Pseudoalteromonadaceae</taxon>
        <taxon>Pseudoalteromonas</taxon>
    </lineage>
</organism>